<feature type="compositionally biased region" description="Polar residues" evidence="1">
    <location>
        <begin position="152"/>
        <end position="175"/>
    </location>
</feature>
<dbReference type="Proteomes" id="UP000053989">
    <property type="component" value="Unassembled WGS sequence"/>
</dbReference>
<feature type="compositionally biased region" description="Acidic residues" evidence="1">
    <location>
        <begin position="344"/>
        <end position="356"/>
    </location>
</feature>
<feature type="compositionally biased region" description="Polar residues" evidence="1">
    <location>
        <begin position="513"/>
        <end position="523"/>
    </location>
</feature>
<reference evidence="2 3" key="1">
    <citation type="submission" date="2014-04" db="EMBL/GenBank/DDBJ databases">
        <authorList>
            <consortium name="DOE Joint Genome Institute"/>
            <person name="Kuo A."/>
            <person name="Kohler A."/>
            <person name="Nagy L.G."/>
            <person name="Floudas D."/>
            <person name="Copeland A."/>
            <person name="Barry K.W."/>
            <person name="Cichocki N."/>
            <person name="Veneault-Fourrey C."/>
            <person name="LaButti K."/>
            <person name="Lindquist E.A."/>
            <person name="Lipzen A."/>
            <person name="Lundell T."/>
            <person name="Morin E."/>
            <person name="Murat C."/>
            <person name="Sun H."/>
            <person name="Tunlid A."/>
            <person name="Henrissat B."/>
            <person name="Grigoriev I.V."/>
            <person name="Hibbett D.S."/>
            <person name="Martin F."/>
            <person name="Nordberg H.P."/>
            <person name="Cantor M.N."/>
            <person name="Hua S.X."/>
        </authorList>
    </citation>
    <scope>NUCLEOTIDE SEQUENCE [LARGE SCALE GENOMIC DNA]</scope>
    <source>
        <strain evidence="2 3">Foug A</strain>
    </source>
</reference>
<feature type="compositionally biased region" description="Polar residues" evidence="1">
    <location>
        <begin position="663"/>
        <end position="674"/>
    </location>
</feature>
<feature type="compositionally biased region" description="Low complexity" evidence="1">
    <location>
        <begin position="760"/>
        <end position="771"/>
    </location>
</feature>
<gene>
    <name evidence="2" type="ORF">SCLCIDRAFT_18960</name>
</gene>
<feature type="compositionally biased region" description="Basic and acidic residues" evidence="1">
    <location>
        <begin position="385"/>
        <end position="403"/>
    </location>
</feature>
<evidence type="ECO:0000313" key="3">
    <source>
        <dbReference type="Proteomes" id="UP000053989"/>
    </source>
</evidence>
<feature type="compositionally biased region" description="Low complexity" evidence="1">
    <location>
        <begin position="576"/>
        <end position="591"/>
    </location>
</feature>
<feature type="region of interest" description="Disordered" evidence="1">
    <location>
        <begin position="473"/>
        <end position="633"/>
    </location>
</feature>
<evidence type="ECO:0000313" key="2">
    <source>
        <dbReference type="EMBL" id="KIM69948.1"/>
    </source>
</evidence>
<dbReference type="InParanoid" id="A0A0C3A8A5"/>
<feature type="compositionally biased region" description="Low complexity" evidence="1">
    <location>
        <begin position="709"/>
        <end position="722"/>
    </location>
</feature>
<dbReference type="HOGENOM" id="CLU_003636_0_0_1"/>
<evidence type="ECO:0000256" key="1">
    <source>
        <dbReference type="SAM" id="MobiDB-lite"/>
    </source>
</evidence>
<protein>
    <submittedName>
        <fullName evidence="2">Uncharacterized protein</fullName>
    </submittedName>
</protein>
<feature type="compositionally biased region" description="Polar residues" evidence="1">
    <location>
        <begin position="129"/>
        <end position="142"/>
    </location>
</feature>
<feature type="region of interest" description="Disordered" evidence="1">
    <location>
        <begin position="52"/>
        <end position="431"/>
    </location>
</feature>
<feature type="compositionally biased region" description="Low complexity" evidence="1">
    <location>
        <begin position="98"/>
        <end position="109"/>
    </location>
</feature>
<feature type="compositionally biased region" description="Basic and acidic residues" evidence="1">
    <location>
        <begin position="922"/>
        <end position="950"/>
    </location>
</feature>
<feature type="compositionally biased region" description="Low complexity" evidence="1">
    <location>
        <begin position="866"/>
        <end position="880"/>
    </location>
</feature>
<reference evidence="3" key="2">
    <citation type="submission" date="2015-01" db="EMBL/GenBank/DDBJ databases">
        <title>Evolutionary Origins and Diversification of the Mycorrhizal Mutualists.</title>
        <authorList>
            <consortium name="DOE Joint Genome Institute"/>
            <consortium name="Mycorrhizal Genomics Consortium"/>
            <person name="Kohler A."/>
            <person name="Kuo A."/>
            <person name="Nagy L.G."/>
            <person name="Floudas D."/>
            <person name="Copeland A."/>
            <person name="Barry K.W."/>
            <person name="Cichocki N."/>
            <person name="Veneault-Fourrey C."/>
            <person name="LaButti K."/>
            <person name="Lindquist E.A."/>
            <person name="Lipzen A."/>
            <person name="Lundell T."/>
            <person name="Morin E."/>
            <person name="Murat C."/>
            <person name="Riley R."/>
            <person name="Ohm R."/>
            <person name="Sun H."/>
            <person name="Tunlid A."/>
            <person name="Henrissat B."/>
            <person name="Grigoriev I.V."/>
            <person name="Hibbett D.S."/>
            <person name="Martin F."/>
        </authorList>
    </citation>
    <scope>NUCLEOTIDE SEQUENCE [LARGE SCALE GENOMIC DNA]</scope>
    <source>
        <strain evidence="3">Foug A</strain>
    </source>
</reference>
<feature type="region of interest" description="Disordered" evidence="1">
    <location>
        <begin position="650"/>
        <end position="950"/>
    </location>
</feature>
<feature type="compositionally biased region" description="Polar residues" evidence="1">
    <location>
        <begin position="320"/>
        <end position="338"/>
    </location>
</feature>
<feature type="compositionally biased region" description="Low complexity" evidence="1">
    <location>
        <begin position="819"/>
        <end position="841"/>
    </location>
</feature>
<feature type="compositionally biased region" description="Basic and acidic residues" evidence="1">
    <location>
        <begin position="886"/>
        <end position="898"/>
    </location>
</feature>
<feature type="compositionally biased region" description="Polar residues" evidence="1">
    <location>
        <begin position="406"/>
        <end position="426"/>
    </location>
</feature>
<feature type="compositionally biased region" description="Polar residues" evidence="1">
    <location>
        <begin position="846"/>
        <end position="861"/>
    </location>
</feature>
<feature type="compositionally biased region" description="Low complexity" evidence="1">
    <location>
        <begin position="730"/>
        <end position="746"/>
    </location>
</feature>
<name>A0A0C3A8A5_9AGAM</name>
<feature type="compositionally biased region" description="Low complexity" evidence="1">
    <location>
        <begin position="196"/>
        <end position="209"/>
    </location>
</feature>
<organism evidence="2 3">
    <name type="scientific">Scleroderma citrinum Foug A</name>
    <dbReference type="NCBI Taxonomy" id="1036808"/>
    <lineage>
        <taxon>Eukaryota</taxon>
        <taxon>Fungi</taxon>
        <taxon>Dikarya</taxon>
        <taxon>Basidiomycota</taxon>
        <taxon>Agaricomycotina</taxon>
        <taxon>Agaricomycetes</taxon>
        <taxon>Agaricomycetidae</taxon>
        <taxon>Boletales</taxon>
        <taxon>Sclerodermatineae</taxon>
        <taxon>Sclerodermataceae</taxon>
        <taxon>Scleroderma</taxon>
    </lineage>
</organism>
<feature type="region of interest" description="Disordered" evidence="1">
    <location>
        <begin position="1150"/>
        <end position="1214"/>
    </location>
</feature>
<feature type="compositionally biased region" description="Polar residues" evidence="1">
    <location>
        <begin position="793"/>
        <end position="806"/>
    </location>
</feature>
<accession>A0A0C3A8A5</accession>
<sequence>MPLLGGIFKRDKQSSSRNASSSHAPATPQSTASVSSAKESIETDYVFADRSLTRPVTLYSGPPGTSSSKIKLPFRRNRHGRPPDTLDTLQPAAVSLNDVRPPSSVVSDSGHGLPPPPSKSSIFGVYYNDRNSNLNSTPSFSNDHSHSHLHTDTPSSSSLTDARNEAHSSACTSPSKHPPKKSGLFSWTRQRKSKTSESPSTISSPQSVRSESDHSSFNLKAFRHLPPGNPSTESKEHSTAADYSLPPPRPRPRGDSATSDSSQRISVAAFREAQARKSRANSPVPSFRPPSAADTLRLDANSRNRVSTLSAVSGIDNPRSIRNSTAQSSSRPNSSALQSSSDSSESESEDDEEVDSEPTQKLNRERTITHRGPAVRTQSEIGHGSLREDRPKPEFARQPRADPLKASQSNAPYTPRTRASASTSALTPDAAARRASILTSANSASASPGKGPLSFGSPRLIIMMTFIVRVTASVPRRMQQPQKNDDSDTSSDSSDSDSDLPLSALVPPKRPGSSASVSTNKSSRAPPKPLIDIKTLVGSPPVLTPVLRHQNSIKAAKGKERDVDMDEPFSPPPMLKLPSSSVSDSPSASSARGHRPAGSSKPEPVTVHHRRMSSEATVSPRVKNPSDSDDDIINAIRLVTSLDLERDKEIEKASGLSAPPSGRVSQPERTSTASDRIIPTPIRERQPPSSFAVVSRPPQRASTAGILKMVSSSPTSPSQMPASAPPPPVTSTRSTTGTGPRPRSTTLVNLPSSTDKSDTKSNASSASRSSRIPAVPLIHSIPDSPSVKADYKASSSHSTATKQRATSAGPPDTRSRPQSGTLISLSPTSSSPASSSARNSSFVPYPSQSLMPQRPFASNNFVRGESPAPSSTGDSSSNGPPFTPRDGSEIGVRLREGGSDVGSTLKARPRHDRRPSVTFEDIPGKSREKVRERAKSEAAEEERRNRRRSEAKAAIEFGKLVNSRGPLIRNDSDDELAPGGRRTGGAMPGMLTPHGWAPAPWQQQMGTGMSSMAPTPQFNDQAFVAAHQRAMMYAKQAYQMAVAQHAIAVAGDEWERGSNAGFGSGGSAYGGSSASAYGGGGMAIGPPGPGMGMMGMPNMGMLMPPGQWHNVPVMFPSTASIYGGGIGSTQSEFGGAGGWASKSAYGDSFGPSPRSSYLHAGHGSAASAYGGSAPRPGPTPRQRAQTGAAPPSSTSSRSPGRSRVPPPSSWKNAK</sequence>
<dbReference type="STRING" id="1036808.A0A0C3A8A5"/>
<dbReference type="AlphaFoldDB" id="A0A0C3A8A5"/>
<feature type="compositionally biased region" description="Low complexity" evidence="1">
    <location>
        <begin position="1155"/>
        <end position="1173"/>
    </location>
</feature>
<proteinExistence type="predicted"/>
<dbReference type="OrthoDB" id="2687738at2759"/>
<dbReference type="EMBL" id="KN822005">
    <property type="protein sequence ID" value="KIM69948.1"/>
    <property type="molecule type" value="Genomic_DNA"/>
</dbReference>
<feature type="region of interest" description="Disordered" evidence="1">
    <location>
        <begin position="1"/>
        <end position="39"/>
    </location>
</feature>
<feature type="compositionally biased region" description="Polar residues" evidence="1">
    <location>
        <begin position="256"/>
        <end position="265"/>
    </location>
</feature>
<keyword evidence="3" id="KW-1185">Reference proteome</keyword>
<feature type="compositionally biased region" description="Low complexity" evidence="1">
    <location>
        <begin position="1190"/>
        <end position="1203"/>
    </location>
</feature>
<feature type="compositionally biased region" description="Polar residues" evidence="1">
    <location>
        <begin position="23"/>
        <end position="38"/>
    </location>
</feature>